<reference evidence="1 2" key="1">
    <citation type="journal article" date="2015" name="Parasitol. Res.">
        <title>Viruses in close associations with free-living amoebae.</title>
        <authorList>
            <person name="Scheid P."/>
        </authorList>
    </citation>
    <scope>NUCLEOTIDE SEQUENCE [LARGE SCALE GENOMIC DNA]</scope>
    <source>
        <strain evidence="1">KlaHel</strain>
    </source>
</reference>
<dbReference type="RefSeq" id="YP_009120726.1">
    <property type="nucleotide sequence ID" value="NC_026440.1"/>
</dbReference>
<evidence type="ECO:0000313" key="1">
    <source>
        <dbReference type="EMBL" id="AJF98491.1"/>
    </source>
</evidence>
<protein>
    <submittedName>
        <fullName evidence="1">F-box domain protein</fullName>
    </submittedName>
</protein>
<proteinExistence type="predicted"/>
<dbReference type="GeneID" id="23463408"/>
<sequence>MVCRRWAAIVGAPSRAEVLVLGRSRPAGTRPKAWIGGRVLCASAITHALDADDVGQDGGDGHDILSVPSTAVSWCLEWFPVALPCDIAHALLASGRADAVACALALVGNNTLERSKAIAMGVYAAVRKDRVDTLHIFLGRRQAPPPLTGPKDALDVVDAVSCTQWPWIGELWTWTARYDANHIAVYLLDIQSMRDPLWDPLRKAWAEGDWAKAAGLAGADRVVAVHMDRGVFSPSLANKVGVAAAAAGHVRTCVLVVGSLRNLAAKQWTGTMPTVDRLQGQEDLDTYAVDDSQPFDKQVIAQMATAAVCSHTPGGVLDWLEDVVGYQPDRATLLSEAVKRGPLCGRGALALIVRWPKTARASPALVACAVGRAVLRGYLDDADRAVAALHALGAAMPRGPGADGRILWNEIVLDVFVSGLTRRTALDTLALLCALAARCGFGDRDALAVALTGDHGGGARCRPQWAHIAAGSVEMWSPWCRARPIAEAFVQGLLRRVELRHVHTAKVLMAWLDAAGLFLDGAP</sequence>
<dbReference type="Proteomes" id="UP000202511">
    <property type="component" value="Segment"/>
</dbReference>
<dbReference type="EMBL" id="KP136319">
    <property type="protein sequence ID" value="AJF98491.1"/>
    <property type="molecule type" value="Genomic_DNA"/>
</dbReference>
<name>A0A0B5JBS9_9VIRU</name>
<dbReference type="KEGG" id="vg:23463408"/>
<accession>A0A0B5JBS9</accession>
<organism evidence="1 2">
    <name type="scientific">Pandoravirus inopinatum</name>
    <dbReference type="NCBI Taxonomy" id="1605721"/>
    <lineage>
        <taxon>Viruses</taxon>
        <taxon>Pandoravirus</taxon>
    </lineage>
</organism>
<evidence type="ECO:0000313" key="2">
    <source>
        <dbReference type="Proteomes" id="UP000202511"/>
    </source>
</evidence>